<proteinExistence type="predicted"/>
<protein>
    <submittedName>
        <fullName evidence="1">Uncharacterized protein</fullName>
    </submittedName>
</protein>
<evidence type="ECO:0000313" key="2">
    <source>
        <dbReference type="Proteomes" id="UP001281761"/>
    </source>
</evidence>
<dbReference type="EMBL" id="JARBJD010000346">
    <property type="protein sequence ID" value="KAK2943449.1"/>
    <property type="molecule type" value="Genomic_DNA"/>
</dbReference>
<sequence length="386" mass="42654">MGCAPHSRTSMAILGLFEQTACIGSRRHILKFVHVGVFVVRHFQHNQTSLELHCCHFLMLSRSSMEHGWIGLPLFCPADSISCFSELELHFTELDGIVLEQNRARAHLCEHAIFGAMMRLSSLRHERDSSPHFARSSPSQYSTIHNSKVIASPALVVGRAVRFLKNLEKVSRKMEEADQLVADLVPSSPGQRSGFVESILTLLSSPHSTIIAATLSFINHTTTESSQTIRCRLVESDLITKVFSTIQPHLLPISGNETIINHHTLIIIYCINLASPSSLQELGVTAASLHLEIAGIECEMAVNDSISNDTSKLPLSNDSNSFLRTLLGCWEYCDCWCRRTDSGMASNRPEMVCSFGLVVVNAAVFDCHIVNRPLSTQFLASLNDAL</sequence>
<gene>
    <name evidence="1" type="ORF">BLNAU_21632</name>
</gene>
<name>A0ABQ9WWE5_9EUKA</name>
<organism evidence="1 2">
    <name type="scientific">Blattamonas nauphoetae</name>
    <dbReference type="NCBI Taxonomy" id="2049346"/>
    <lineage>
        <taxon>Eukaryota</taxon>
        <taxon>Metamonada</taxon>
        <taxon>Preaxostyla</taxon>
        <taxon>Oxymonadida</taxon>
        <taxon>Blattamonas</taxon>
    </lineage>
</organism>
<dbReference type="Proteomes" id="UP001281761">
    <property type="component" value="Unassembled WGS sequence"/>
</dbReference>
<comment type="caution">
    <text evidence="1">The sequence shown here is derived from an EMBL/GenBank/DDBJ whole genome shotgun (WGS) entry which is preliminary data.</text>
</comment>
<accession>A0ABQ9WWE5</accession>
<evidence type="ECO:0000313" key="1">
    <source>
        <dbReference type="EMBL" id="KAK2943449.1"/>
    </source>
</evidence>
<reference evidence="1 2" key="1">
    <citation type="journal article" date="2022" name="bioRxiv">
        <title>Genomics of Preaxostyla Flagellates Illuminates Evolutionary Transitions and the Path Towards Mitochondrial Loss.</title>
        <authorList>
            <person name="Novak L.V.F."/>
            <person name="Treitli S.C."/>
            <person name="Pyrih J."/>
            <person name="Halakuc P."/>
            <person name="Pipaliya S.V."/>
            <person name="Vacek V."/>
            <person name="Brzon O."/>
            <person name="Soukal P."/>
            <person name="Eme L."/>
            <person name="Dacks J.B."/>
            <person name="Karnkowska A."/>
            <person name="Elias M."/>
            <person name="Hampl V."/>
        </authorList>
    </citation>
    <scope>NUCLEOTIDE SEQUENCE [LARGE SCALE GENOMIC DNA]</scope>
    <source>
        <strain evidence="1">NAU3</strain>
        <tissue evidence="1">Gut</tissue>
    </source>
</reference>
<keyword evidence="2" id="KW-1185">Reference proteome</keyword>